<dbReference type="EMBL" id="CM035444">
    <property type="protein sequence ID" value="KAH7276755.1"/>
    <property type="molecule type" value="Genomic_DNA"/>
</dbReference>
<evidence type="ECO:0000256" key="4">
    <source>
        <dbReference type="RuleBase" id="RU362027"/>
    </source>
</evidence>
<keyword evidence="4" id="KW-0472">Membrane</keyword>
<dbReference type="InterPro" id="IPR002495">
    <property type="entry name" value="Glyco_trans_8"/>
</dbReference>
<keyword evidence="6" id="KW-1185">Reference proteome</keyword>
<dbReference type="OrthoDB" id="411524at2759"/>
<name>A0A8T2PZ10_CERRI</name>
<evidence type="ECO:0000256" key="2">
    <source>
        <dbReference type="ARBA" id="ARBA00006351"/>
    </source>
</evidence>
<reference evidence="5" key="1">
    <citation type="submission" date="2021-08" db="EMBL/GenBank/DDBJ databases">
        <title>WGS assembly of Ceratopteris richardii.</title>
        <authorList>
            <person name="Marchant D.B."/>
            <person name="Chen G."/>
            <person name="Jenkins J."/>
            <person name="Shu S."/>
            <person name="Leebens-Mack J."/>
            <person name="Grimwood J."/>
            <person name="Schmutz J."/>
            <person name="Soltis P."/>
            <person name="Soltis D."/>
            <person name="Chen Z.-H."/>
        </authorList>
    </citation>
    <scope>NUCLEOTIDE SEQUENCE</scope>
    <source>
        <strain evidence="5">Whitten #5841</strain>
        <tissue evidence="5">Leaf</tissue>
    </source>
</reference>
<proteinExistence type="inferred from homology"/>
<evidence type="ECO:0000313" key="5">
    <source>
        <dbReference type="EMBL" id="KAH7276754.1"/>
    </source>
</evidence>
<dbReference type="AlphaFoldDB" id="A0A8T2PZ10"/>
<dbReference type="GO" id="GO:0047262">
    <property type="term" value="F:polygalacturonate 4-alpha-galacturonosyltransferase activity"/>
    <property type="evidence" value="ECO:0007669"/>
    <property type="project" value="InterPro"/>
</dbReference>
<dbReference type="PANTHER" id="PTHR32116:SF31">
    <property type="entry name" value="GALACTURONOSYLTRANSFERASE 8"/>
    <property type="match status" value="1"/>
</dbReference>
<keyword evidence="4" id="KW-1133">Transmembrane helix</keyword>
<evidence type="ECO:0000256" key="1">
    <source>
        <dbReference type="ARBA" id="ARBA00004877"/>
    </source>
</evidence>
<keyword evidence="4" id="KW-0333">Golgi apparatus</keyword>
<comment type="caution">
    <text evidence="5">The sequence shown here is derived from an EMBL/GenBank/DDBJ whole genome shotgun (WGS) entry which is preliminary data.</text>
</comment>
<dbReference type="GO" id="GO:0071555">
    <property type="term" value="P:cell wall organization"/>
    <property type="evidence" value="ECO:0007669"/>
    <property type="project" value="UniProtKB-KW"/>
</dbReference>
<gene>
    <name evidence="5" type="ORF">KP509_39G020500</name>
</gene>
<dbReference type="InterPro" id="IPR029044">
    <property type="entry name" value="Nucleotide-diphossugar_trans"/>
</dbReference>
<dbReference type="PANTHER" id="PTHR32116">
    <property type="entry name" value="GALACTURONOSYLTRANSFERASE 4-RELATED"/>
    <property type="match status" value="1"/>
</dbReference>
<protein>
    <recommendedName>
        <fullName evidence="4">Hexosyltransferase</fullName>
        <ecNumber evidence="4">2.4.1.-</ecNumber>
    </recommendedName>
</protein>
<comment type="pathway">
    <text evidence="1 4">Glycan metabolism; pectin biosynthesis.</text>
</comment>
<keyword evidence="3 4" id="KW-0328">Glycosyltransferase</keyword>
<evidence type="ECO:0000313" key="6">
    <source>
        <dbReference type="Proteomes" id="UP000825935"/>
    </source>
</evidence>
<dbReference type="Pfam" id="PF01501">
    <property type="entry name" value="Glyco_transf_8"/>
    <property type="match status" value="1"/>
</dbReference>
<dbReference type="SUPFAM" id="SSF53448">
    <property type="entry name" value="Nucleotide-diphospho-sugar transferases"/>
    <property type="match status" value="1"/>
</dbReference>
<accession>A0A8T2PZ10</accession>
<evidence type="ECO:0000256" key="3">
    <source>
        <dbReference type="ARBA" id="ARBA00022676"/>
    </source>
</evidence>
<organism evidence="5 6">
    <name type="scientific">Ceratopteris richardii</name>
    <name type="common">Triangle waterfern</name>
    <dbReference type="NCBI Taxonomy" id="49495"/>
    <lineage>
        <taxon>Eukaryota</taxon>
        <taxon>Viridiplantae</taxon>
        <taxon>Streptophyta</taxon>
        <taxon>Embryophyta</taxon>
        <taxon>Tracheophyta</taxon>
        <taxon>Polypodiopsida</taxon>
        <taxon>Polypodiidae</taxon>
        <taxon>Polypodiales</taxon>
        <taxon>Pteridineae</taxon>
        <taxon>Pteridaceae</taxon>
        <taxon>Parkerioideae</taxon>
        <taxon>Ceratopteris</taxon>
    </lineage>
</organism>
<feature type="transmembrane region" description="Helical" evidence="4">
    <location>
        <begin position="20"/>
        <end position="38"/>
    </location>
</feature>
<comment type="similarity">
    <text evidence="2 4">Belongs to the glycosyltransferase 8 family.</text>
</comment>
<dbReference type="OMA" id="VTHIQIT"/>
<dbReference type="Gene3D" id="3.90.550.10">
    <property type="entry name" value="Spore Coat Polysaccharide Biosynthesis Protein SpsA, Chain A"/>
    <property type="match status" value="1"/>
</dbReference>
<keyword evidence="4" id="KW-0961">Cell wall biogenesis/degradation</keyword>
<sequence length="543" mass="62895">MRIRSGNRYGAPKASAHRLFVPTMLVLVFVTAAALVLYNGSEPVLHPARVAKTQVRSSHLHDYVARTIRALQSDEDPAKDKIEALFKQARDYIHLLNTYANHARRAKLDAVKQLDSFVDQANAVNEVLSRPQIQALQDDSTKVDEEAVRILEKELRDRIKVIRQLMTDAKELFDNQIKIQKLEDTIFAVTDQLSRAKKQGEFSSLIAARSTPKSLHCLSMRLLEERISNEEKYAELDDEVTSRSFHDPSLYHYVIFSDNVLGASVVVNSTVFNADHPEKYVFHIVTDKMNFWVMKVWFKNSSLINNTNIEVKSMDDFSVIKASYVPLLQQLEADYKYKFIKYRIMLKHLRFYLSEMFPKLHRVVLLEDDVVVQKDLTPLFLMDMEGKVNAAVETCSAFNQHYGNFMNFSHPLIQEKFDPDSCAWAYGVNVFDLDTWRKMKCTEEYHYWQTQNENQALWKLGDLLPPGLVTFHKKTKILDSFWHVLGLGHDPNIGSAQLKRAGVIHYSGNMKPWLDVAMIQYRDYWTKYVDYGMVFIQMCNFGH</sequence>
<comment type="subcellular location">
    <subcellularLocation>
        <location evidence="4">Golgi apparatus membrane</location>
        <topology evidence="4">Single-pass type II membrane protein</topology>
    </subcellularLocation>
</comment>
<dbReference type="EMBL" id="CM035444">
    <property type="protein sequence ID" value="KAH7276754.1"/>
    <property type="molecule type" value="Genomic_DNA"/>
</dbReference>
<dbReference type="InterPro" id="IPR029993">
    <property type="entry name" value="GAUT"/>
</dbReference>
<dbReference type="Proteomes" id="UP000825935">
    <property type="component" value="Chromosome 39"/>
</dbReference>
<keyword evidence="4" id="KW-0812">Transmembrane</keyword>
<dbReference type="GO" id="GO:0000139">
    <property type="term" value="C:Golgi membrane"/>
    <property type="evidence" value="ECO:0007669"/>
    <property type="project" value="UniProtKB-SubCell"/>
</dbReference>
<dbReference type="EC" id="2.4.1.-" evidence="4"/>
<keyword evidence="3 4" id="KW-0808">Transferase</keyword>